<sequence>MGSKLGRASAPVLILVAIIALVIVLAFVESAADKQSKTAYRHLTAHVASLSDDEQAPTIEEVVALVATSPSETIDEQGHYRQQFTWYGLRPHTLYVVYTVDRPHRLKAFSLNEPLP</sequence>
<evidence type="ECO:0000313" key="3">
    <source>
        <dbReference type="Proteomes" id="UP000317093"/>
    </source>
</evidence>
<dbReference type="KEGG" id="knv:Pan216_15240"/>
<dbReference type="Proteomes" id="UP000317093">
    <property type="component" value="Chromosome"/>
</dbReference>
<organism evidence="2 3">
    <name type="scientific">Kolteria novifilia</name>
    <dbReference type="NCBI Taxonomy" id="2527975"/>
    <lineage>
        <taxon>Bacteria</taxon>
        <taxon>Pseudomonadati</taxon>
        <taxon>Planctomycetota</taxon>
        <taxon>Planctomycetia</taxon>
        <taxon>Kolteriales</taxon>
        <taxon>Kolteriaceae</taxon>
        <taxon>Kolteria</taxon>
    </lineage>
</organism>
<reference evidence="2 3" key="1">
    <citation type="submission" date="2019-02" db="EMBL/GenBank/DDBJ databases">
        <title>Deep-cultivation of Planctomycetes and their phenomic and genomic characterization uncovers novel biology.</title>
        <authorList>
            <person name="Wiegand S."/>
            <person name="Jogler M."/>
            <person name="Boedeker C."/>
            <person name="Pinto D."/>
            <person name="Vollmers J."/>
            <person name="Rivas-Marin E."/>
            <person name="Kohn T."/>
            <person name="Peeters S.H."/>
            <person name="Heuer A."/>
            <person name="Rast P."/>
            <person name="Oberbeckmann S."/>
            <person name="Bunk B."/>
            <person name="Jeske O."/>
            <person name="Meyerdierks A."/>
            <person name="Storesund J.E."/>
            <person name="Kallscheuer N."/>
            <person name="Luecker S."/>
            <person name="Lage O.M."/>
            <person name="Pohl T."/>
            <person name="Merkel B.J."/>
            <person name="Hornburger P."/>
            <person name="Mueller R.-W."/>
            <person name="Bruemmer F."/>
            <person name="Labrenz M."/>
            <person name="Spormann A.M."/>
            <person name="Op den Camp H."/>
            <person name="Overmann J."/>
            <person name="Amann R."/>
            <person name="Jetten M.S.M."/>
            <person name="Mascher T."/>
            <person name="Medema M.H."/>
            <person name="Devos D.P."/>
            <person name="Kaster A.-K."/>
            <person name="Ovreas L."/>
            <person name="Rohde M."/>
            <person name="Galperin M.Y."/>
            <person name="Jogler C."/>
        </authorList>
    </citation>
    <scope>NUCLEOTIDE SEQUENCE [LARGE SCALE GENOMIC DNA]</scope>
    <source>
        <strain evidence="2 3">Pan216</strain>
    </source>
</reference>
<proteinExistence type="predicted"/>
<keyword evidence="1" id="KW-0472">Membrane</keyword>
<dbReference type="RefSeq" id="WP_145256895.1">
    <property type="nucleotide sequence ID" value="NZ_CP036279.1"/>
</dbReference>
<keyword evidence="1" id="KW-0812">Transmembrane</keyword>
<dbReference type="EMBL" id="CP036279">
    <property type="protein sequence ID" value="QDU60675.1"/>
    <property type="molecule type" value="Genomic_DNA"/>
</dbReference>
<gene>
    <name evidence="2" type="ORF">Pan216_15240</name>
</gene>
<keyword evidence="1" id="KW-1133">Transmembrane helix</keyword>
<evidence type="ECO:0000313" key="2">
    <source>
        <dbReference type="EMBL" id="QDU60675.1"/>
    </source>
</evidence>
<protein>
    <submittedName>
        <fullName evidence="2">Uncharacterized protein</fullName>
    </submittedName>
</protein>
<feature type="transmembrane region" description="Helical" evidence="1">
    <location>
        <begin position="12"/>
        <end position="32"/>
    </location>
</feature>
<dbReference type="AlphaFoldDB" id="A0A518B134"/>
<evidence type="ECO:0000256" key="1">
    <source>
        <dbReference type="SAM" id="Phobius"/>
    </source>
</evidence>
<keyword evidence="3" id="KW-1185">Reference proteome</keyword>
<accession>A0A518B134</accession>
<name>A0A518B134_9BACT</name>